<organism evidence="1 2">
    <name type="scientific">Trichinella zimbabwensis</name>
    <dbReference type="NCBI Taxonomy" id="268475"/>
    <lineage>
        <taxon>Eukaryota</taxon>
        <taxon>Metazoa</taxon>
        <taxon>Ecdysozoa</taxon>
        <taxon>Nematoda</taxon>
        <taxon>Enoplea</taxon>
        <taxon>Dorylaimia</taxon>
        <taxon>Trichinellida</taxon>
        <taxon>Trichinellidae</taxon>
        <taxon>Trichinella</taxon>
    </lineage>
</organism>
<dbReference type="Proteomes" id="UP000055024">
    <property type="component" value="Unassembled WGS sequence"/>
</dbReference>
<comment type="caution">
    <text evidence="1">The sequence shown here is derived from an EMBL/GenBank/DDBJ whole genome shotgun (WGS) entry which is preliminary data.</text>
</comment>
<protein>
    <submittedName>
        <fullName evidence="1">Uncharacterized protein</fullName>
    </submittedName>
</protein>
<keyword evidence="2" id="KW-1185">Reference proteome</keyword>
<gene>
    <name evidence="1" type="ORF">T11_11964</name>
</gene>
<dbReference type="OrthoDB" id="5932944at2759"/>
<evidence type="ECO:0000313" key="2">
    <source>
        <dbReference type="Proteomes" id="UP000055024"/>
    </source>
</evidence>
<reference evidence="1 2" key="1">
    <citation type="submission" date="2015-01" db="EMBL/GenBank/DDBJ databases">
        <title>Evolution of Trichinella species and genotypes.</title>
        <authorList>
            <person name="Korhonen P.K."/>
            <person name="Edoardo P."/>
            <person name="Giuseppe L.R."/>
            <person name="Gasser R.B."/>
        </authorList>
    </citation>
    <scope>NUCLEOTIDE SEQUENCE [LARGE SCALE GENOMIC DNA]</scope>
    <source>
        <strain evidence="1">ISS1029</strain>
    </source>
</reference>
<dbReference type="AlphaFoldDB" id="A0A0V1GX91"/>
<accession>A0A0V1GX91</accession>
<evidence type="ECO:0000313" key="1">
    <source>
        <dbReference type="EMBL" id="KRZ02618.1"/>
    </source>
</evidence>
<dbReference type="EMBL" id="JYDP01000222">
    <property type="protein sequence ID" value="KRZ02618.1"/>
    <property type="molecule type" value="Genomic_DNA"/>
</dbReference>
<proteinExistence type="predicted"/>
<name>A0A0V1GX91_9BILA</name>
<sequence>MVSWTPPAGLRPAASQLCPGHKLLRAATLPFVFSASISFWNPCLWAIRTQTCSAASSSGAVRGPVLRSSEVEPQLCANRRQKAVIRSNFSISPYLPGSRTSPVACVTTETSRAGWSDRSSSGGAVELRFDGPRLWGHVSVGPASHLGPCHQQLFFAIPFKEAPRLSTSAGLHFPGQCLQHVGSTSCCISSTRLRTNGFH</sequence>